<dbReference type="PANTHER" id="PTHR11003">
    <property type="entry name" value="POTASSIUM CHANNEL, SUBFAMILY K"/>
    <property type="match status" value="1"/>
</dbReference>
<sequence>MRRKRERRESERLRRARAQEPFYLRSEYDGAEEASKRPGSGTLLEADCLSNDASIVDSKSGNFLAPLLLCLVVMVVYIGGGALVLCRLESSWSFLDGVFFCFMVLSTIGFGDSVPADSVLSGRRVAPGGEPAVWFCSAYILCGLALTAMCFSVVHEEIVHRLKHRYPFAASKSVAFEGRAAPADGFVEGATPETDEYLSLS</sequence>
<protein>
    <recommendedName>
        <fullName evidence="9">Potassium channel domain-containing protein</fullName>
    </recommendedName>
</protein>
<keyword evidence="4 8" id="KW-1133">Transmembrane helix</keyword>
<proteinExistence type="predicted"/>
<feature type="domain" description="Potassium channel" evidence="9">
    <location>
        <begin position="72"/>
        <end position="156"/>
    </location>
</feature>
<organism evidence="10 11">
    <name type="scientific">Ranatra chinensis</name>
    <dbReference type="NCBI Taxonomy" id="642074"/>
    <lineage>
        <taxon>Eukaryota</taxon>
        <taxon>Metazoa</taxon>
        <taxon>Ecdysozoa</taxon>
        <taxon>Arthropoda</taxon>
        <taxon>Hexapoda</taxon>
        <taxon>Insecta</taxon>
        <taxon>Pterygota</taxon>
        <taxon>Neoptera</taxon>
        <taxon>Paraneoptera</taxon>
        <taxon>Hemiptera</taxon>
        <taxon>Heteroptera</taxon>
        <taxon>Panheteroptera</taxon>
        <taxon>Nepomorpha</taxon>
        <taxon>Nepidae</taxon>
        <taxon>Ranatrinae</taxon>
        <taxon>Ranatra</taxon>
    </lineage>
</organism>
<evidence type="ECO:0000256" key="1">
    <source>
        <dbReference type="ARBA" id="ARBA00004141"/>
    </source>
</evidence>
<keyword evidence="7" id="KW-0407">Ion channel</keyword>
<feature type="transmembrane region" description="Helical" evidence="8">
    <location>
        <begin position="131"/>
        <end position="154"/>
    </location>
</feature>
<keyword evidence="6 8" id="KW-0472">Membrane</keyword>
<keyword evidence="5" id="KW-0406">Ion transport</keyword>
<dbReference type="InterPro" id="IPR003280">
    <property type="entry name" value="2pore_dom_K_chnl"/>
</dbReference>
<feature type="transmembrane region" description="Helical" evidence="8">
    <location>
        <begin position="63"/>
        <end position="85"/>
    </location>
</feature>
<evidence type="ECO:0000256" key="2">
    <source>
        <dbReference type="ARBA" id="ARBA00022448"/>
    </source>
</evidence>
<dbReference type="EMBL" id="JBFDAA010000008">
    <property type="protein sequence ID" value="KAL1129959.1"/>
    <property type="molecule type" value="Genomic_DNA"/>
</dbReference>
<evidence type="ECO:0000256" key="5">
    <source>
        <dbReference type="ARBA" id="ARBA00023065"/>
    </source>
</evidence>
<dbReference type="SUPFAM" id="SSF81324">
    <property type="entry name" value="Voltage-gated potassium channels"/>
    <property type="match status" value="1"/>
</dbReference>
<reference evidence="10 11" key="1">
    <citation type="submission" date="2024-07" db="EMBL/GenBank/DDBJ databases">
        <title>Chromosome-level genome assembly of the water stick insect Ranatra chinensis (Heteroptera: Nepidae).</title>
        <authorList>
            <person name="Liu X."/>
        </authorList>
    </citation>
    <scope>NUCLEOTIDE SEQUENCE [LARGE SCALE GENOMIC DNA]</scope>
    <source>
        <strain evidence="10">Cailab_2021Rc</strain>
        <tissue evidence="10">Muscle</tissue>
    </source>
</reference>
<keyword evidence="2" id="KW-0813">Transport</keyword>
<dbReference type="PANTHER" id="PTHR11003:SF257">
    <property type="entry name" value="POTASSIUM CHANNEL DOMAIN-CONTAINING PROTEIN"/>
    <property type="match status" value="1"/>
</dbReference>
<evidence type="ECO:0000256" key="3">
    <source>
        <dbReference type="ARBA" id="ARBA00022692"/>
    </source>
</evidence>
<keyword evidence="11" id="KW-1185">Reference proteome</keyword>
<dbReference type="Gene3D" id="1.10.287.70">
    <property type="match status" value="1"/>
</dbReference>
<evidence type="ECO:0000256" key="4">
    <source>
        <dbReference type="ARBA" id="ARBA00022989"/>
    </source>
</evidence>
<evidence type="ECO:0000256" key="8">
    <source>
        <dbReference type="SAM" id="Phobius"/>
    </source>
</evidence>
<dbReference type="GO" id="GO:0016020">
    <property type="term" value="C:membrane"/>
    <property type="evidence" value="ECO:0007669"/>
    <property type="project" value="UniProtKB-SubCell"/>
</dbReference>
<accession>A0ABD0Z3G4</accession>
<dbReference type="InterPro" id="IPR013099">
    <property type="entry name" value="K_chnl_dom"/>
</dbReference>
<evidence type="ECO:0000259" key="9">
    <source>
        <dbReference type="Pfam" id="PF07885"/>
    </source>
</evidence>
<evidence type="ECO:0000256" key="7">
    <source>
        <dbReference type="ARBA" id="ARBA00023303"/>
    </source>
</evidence>
<comment type="subcellular location">
    <subcellularLocation>
        <location evidence="1">Membrane</location>
        <topology evidence="1">Multi-pass membrane protein</topology>
    </subcellularLocation>
</comment>
<dbReference type="Pfam" id="PF07885">
    <property type="entry name" value="Ion_trans_2"/>
    <property type="match status" value="1"/>
</dbReference>
<dbReference type="Proteomes" id="UP001558652">
    <property type="component" value="Unassembled WGS sequence"/>
</dbReference>
<feature type="transmembrane region" description="Helical" evidence="8">
    <location>
        <begin position="92"/>
        <end position="111"/>
    </location>
</feature>
<comment type="caution">
    <text evidence="10">The sequence shown here is derived from an EMBL/GenBank/DDBJ whole genome shotgun (WGS) entry which is preliminary data.</text>
</comment>
<dbReference type="GO" id="GO:0034220">
    <property type="term" value="P:monoatomic ion transmembrane transport"/>
    <property type="evidence" value="ECO:0007669"/>
    <property type="project" value="UniProtKB-KW"/>
</dbReference>
<evidence type="ECO:0000256" key="6">
    <source>
        <dbReference type="ARBA" id="ARBA00023136"/>
    </source>
</evidence>
<gene>
    <name evidence="10" type="ORF">AAG570_012903</name>
</gene>
<name>A0ABD0Z3G4_9HEMI</name>
<keyword evidence="3 8" id="KW-0812">Transmembrane</keyword>
<dbReference type="AlphaFoldDB" id="A0ABD0Z3G4"/>
<evidence type="ECO:0000313" key="11">
    <source>
        <dbReference type="Proteomes" id="UP001558652"/>
    </source>
</evidence>
<evidence type="ECO:0000313" key="10">
    <source>
        <dbReference type="EMBL" id="KAL1129959.1"/>
    </source>
</evidence>